<keyword evidence="1" id="KW-0472">Membrane</keyword>
<accession>A0A7W5YB29</accession>
<organism evidence="2 3">
    <name type="scientific">Nonomuraea dietziae</name>
    <dbReference type="NCBI Taxonomy" id="65515"/>
    <lineage>
        <taxon>Bacteria</taxon>
        <taxon>Bacillati</taxon>
        <taxon>Actinomycetota</taxon>
        <taxon>Actinomycetes</taxon>
        <taxon>Streptosporangiales</taxon>
        <taxon>Streptosporangiaceae</taxon>
        <taxon>Nonomuraea</taxon>
    </lineage>
</organism>
<keyword evidence="1" id="KW-1133">Transmembrane helix</keyword>
<proteinExistence type="predicted"/>
<dbReference type="EMBL" id="JACIBV010000001">
    <property type="protein sequence ID" value="MBB3731553.1"/>
    <property type="molecule type" value="Genomic_DNA"/>
</dbReference>
<feature type="transmembrane region" description="Helical" evidence="1">
    <location>
        <begin position="20"/>
        <end position="40"/>
    </location>
</feature>
<evidence type="ECO:0000313" key="3">
    <source>
        <dbReference type="Proteomes" id="UP000579945"/>
    </source>
</evidence>
<dbReference type="GeneID" id="95396330"/>
<evidence type="ECO:0000313" key="2">
    <source>
        <dbReference type="EMBL" id="MBB3731553.1"/>
    </source>
</evidence>
<protein>
    <submittedName>
        <fullName evidence="2">Uncharacterized protein</fullName>
    </submittedName>
</protein>
<evidence type="ECO:0000256" key="1">
    <source>
        <dbReference type="SAM" id="Phobius"/>
    </source>
</evidence>
<comment type="caution">
    <text evidence="2">The sequence shown here is derived from an EMBL/GenBank/DDBJ whole genome shotgun (WGS) entry which is preliminary data.</text>
</comment>
<keyword evidence="1" id="KW-0812">Transmembrane</keyword>
<reference evidence="2 3" key="1">
    <citation type="submission" date="2020-08" db="EMBL/GenBank/DDBJ databases">
        <title>Sequencing the genomes of 1000 actinobacteria strains.</title>
        <authorList>
            <person name="Klenk H.-P."/>
        </authorList>
    </citation>
    <scope>NUCLEOTIDE SEQUENCE [LARGE SCALE GENOMIC DNA]</scope>
    <source>
        <strain evidence="2 3">DSM 44320</strain>
    </source>
</reference>
<gene>
    <name evidence="2" type="ORF">FHR33_007413</name>
</gene>
<dbReference type="RefSeq" id="WP_281388205.1">
    <property type="nucleotide sequence ID" value="NZ_BAAAXX010000135.1"/>
</dbReference>
<sequence length="43" mass="4754">MNDNKNRTIRRLRDAALFSAVRAISAAAGSALVGAVIWWLQNR</sequence>
<dbReference type="Proteomes" id="UP000579945">
    <property type="component" value="Unassembled WGS sequence"/>
</dbReference>
<name>A0A7W5YB29_9ACTN</name>
<dbReference type="AlphaFoldDB" id="A0A7W5YB29"/>
<keyword evidence="3" id="KW-1185">Reference proteome</keyword>